<dbReference type="GO" id="GO:0005739">
    <property type="term" value="C:mitochondrion"/>
    <property type="evidence" value="ECO:0007669"/>
    <property type="project" value="TreeGrafter"/>
</dbReference>
<dbReference type="GO" id="GO:0003924">
    <property type="term" value="F:GTPase activity"/>
    <property type="evidence" value="ECO:0007669"/>
    <property type="project" value="TreeGrafter"/>
</dbReference>
<evidence type="ECO:0000313" key="3">
    <source>
        <dbReference type="EMBL" id="RGP62931.1"/>
    </source>
</evidence>
<dbReference type="GO" id="GO:0000266">
    <property type="term" value="P:mitochondrial fission"/>
    <property type="evidence" value="ECO:0007669"/>
    <property type="project" value="TreeGrafter"/>
</dbReference>
<proteinExistence type="predicted"/>
<comment type="caution">
    <text evidence="3">The sequence shown here is derived from an EMBL/GenBank/DDBJ whole genome shotgun (WGS) entry which is preliminary data.</text>
</comment>
<dbReference type="GO" id="GO:0005874">
    <property type="term" value="C:microtubule"/>
    <property type="evidence" value="ECO:0007669"/>
    <property type="project" value="TreeGrafter"/>
</dbReference>
<organism evidence="3 4">
    <name type="scientific">Fusarium sporotrichioides</name>
    <dbReference type="NCBI Taxonomy" id="5514"/>
    <lineage>
        <taxon>Eukaryota</taxon>
        <taxon>Fungi</taxon>
        <taxon>Dikarya</taxon>
        <taxon>Ascomycota</taxon>
        <taxon>Pezizomycotina</taxon>
        <taxon>Sordariomycetes</taxon>
        <taxon>Hypocreomycetidae</taxon>
        <taxon>Hypocreales</taxon>
        <taxon>Nectriaceae</taxon>
        <taxon>Fusarium</taxon>
    </lineage>
</organism>
<name>A0A395RS44_FUSSP</name>
<dbReference type="EMBL" id="PXOF01000138">
    <property type="protein sequence ID" value="RGP62931.1"/>
    <property type="molecule type" value="Genomic_DNA"/>
</dbReference>
<evidence type="ECO:0000313" key="4">
    <source>
        <dbReference type="Proteomes" id="UP000266152"/>
    </source>
</evidence>
<dbReference type="InterPro" id="IPR022812">
    <property type="entry name" value="Dynamin"/>
</dbReference>
<keyword evidence="4" id="KW-1185">Reference proteome</keyword>
<dbReference type="PANTHER" id="PTHR11566">
    <property type="entry name" value="DYNAMIN"/>
    <property type="match status" value="1"/>
</dbReference>
<dbReference type="InterPro" id="IPR027417">
    <property type="entry name" value="P-loop_NTPase"/>
</dbReference>
<dbReference type="GO" id="GO:0016559">
    <property type="term" value="P:peroxisome fission"/>
    <property type="evidence" value="ECO:0007669"/>
    <property type="project" value="TreeGrafter"/>
</dbReference>
<dbReference type="Gene3D" id="1.20.120.1240">
    <property type="entry name" value="Dynamin, middle domain"/>
    <property type="match status" value="1"/>
</dbReference>
<dbReference type="InterPro" id="IPR020850">
    <property type="entry name" value="GED_dom"/>
</dbReference>
<feature type="domain" description="GED" evidence="2">
    <location>
        <begin position="595"/>
        <end position="688"/>
    </location>
</feature>
<dbReference type="STRING" id="5514.A0A395RS44"/>
<sequence>MSSSKITAPIPPRQGDVSPSSSGSVGFGARGSWGAICREVVVVAKFDGYSVSHQVWHRERFCIYVEKSPQAIKGLGQADSAAERYKLEGDTLTTNAFEAALKDLSENYIGIKKGTGQFKKNFVSDIVTVKLSGPNRSLFNILDLPGLVMASCNVNESELQGTQELAIHYISRPENTVMLIGVFTKCDKETSLDEIHTIVSSTTSKSEGGESVFENGMFVVCNKDDTENGLSRSEIEQDIFGKEPWSRIPIERRGVSKFKDYLGEILTLRIEQAFPKLERDIWLQLKDKRAMELELGEPRSTLSQEQAYLNQFVRKYAKQATLALRRPGWLEHSNLDLRQKLRILNDQFDKVMRWTGGVWSFSDANINPHSVISEYLTVIDNTHIDKEAKNQQAYEVLHQAGDQRDFKLELSKIPAFEEYEHVKTWAEFESTIRDYLHRFGASQPPGVVNSDIYPVIYRLQVSKWGSIAQEHLERVRDALQLSYEGILSSVCPDTGSTSTLHRELKGRLFLMFRATFEKAQRRMEDYCKQETETELLQTTDERFIHELDGWRMLRYARAFHDGCSVHDGQTQTLASRTTLANMWHIMDISNERRMICDIHDVVKVYYEISLQSFIRHITQTIVEGFIMDKDGPLSKLTTDYVLGLSEKDVGKITKEDKTTGELREQLKRDIAKLEGARDIAKAARDKVEAIRAV</sequence>
<dbReference type="Proteomes" id="UP000266152">
    <property type="component" value="Unassembled WGS sequence"/>
</dbReference>
<dbReference type="AlphaFoldDB" id="A0A395RS44"/>
<evidence type="ECO:0000259" key="2">
    <source>
        <dbReference type="PROSITE" id="PS51388"/>
    </source>
</evidence>
<dbReference type="SUPFAM" id="SSF52540">
    <property type="entry name" value="P-loop containing nucleoside triphosphate hydrolases"/>
    <property type="match status" value="1"/>
</dbReference>
<feature type="region of interest" description="Disordered" evidence="1">
    <location>
        <begin position="1"/>
        <end position="23"/>
    </location>
</feature>
<dbReference type="GO" id="GO:0008017">
    <property type="term" value="F:microtubule binding"/>
    <property type="evidence" value="ECO:0007669"/>
    <property type="project" value="TreeGrafter"/>
</dbReference>
<dbReference type="PROSITE" id="PS51388">
    <property type="entry name" value="GED"/>
    <property type="match status" value="1"/>
</dbReference>
<dbReference type="PANTHER" id="PTHR11566:SF21">
    <property type="entry name" value="DYNAMIN RELATED PROTEIN 1, ISOFORM A"/>
    <property type="match status" value="1"/>
</dbReference>
<dbReference type="GO" id="GO:0048312">
    <property type="term" value="P:intracellular distribution of mitochondria"/>
    <property type="evidence" value="ECO:0007669"/>
    <property type="project" value="TreeGrafter"/>
</dbReference>
<reference evidence="3 4" key="1">
    <citation type="journal article" date="2018" name="PLoS Pathog.">
        <title>Evolution of structural diversity of trichothecenes, a family of toxins produced by plant pathogenic and entomopathogenic fungi.</title>
        <authorList>
            <person name="Proctor R.H."/>
            <person name="McCormick S.P."/>
            <person name="Kim H.S."/>
            <person name="Cardoza R.E."/>
            <person name="Stanley A.M."/>
            <person name="Lindo L."/>
            <person name="Kelly A."/>
            <person name="Brown D.W."/>
            <person name="Lee T."/>
            <person name="Vaughan M.M."/>
            <person name="Alexander N.J."/>
            <person name="Busman M."/>
            <person name="Gutierrez S."/>
        </authorList>
    </citation>
    <scope>NUCLEOTIDE SEQUENCE [LARGE SCALE GENOMIC DNA]</scope>
    <source>
        <strain evidence="3 4">NRRL 3299</strain>
    </source>
</reference>
<gene>
    <name evidence="3" type="ORF">FSPOR_8915</name>
</gene>
<dbReference type="Gene3D" id="3.40.50.300">
    <property type="entry name" value="P-loop containing nucleotide triphosphate hydrolases"/>
    <property type="match status" value="2"/>
</dbReference>
<dbReference type="GO" id="GO:0016020">
    <property type="term" value="C:membrane"/>
    <property type="evidence" value="ECO:0007669"/>
    <property type="project" value="TreeGrafter"/>
</dbReference>
<protein>
    <recommendedName>
        <fullName evidence="2">GED domain-containing protein</fullName>
    </recommendedName>
</protein>
<evidence type="ECO:0000256" key="1">
    <source>
        <dbReference type="SAM" id="MobiDB-lite"/>
    </source>
</evidence>
<dbReference type="GO" id="GO:0006897">
    <property type="term" value="P:endocytosis"/>
    <property type="evidence" value="ECO:0007669"/>
    <property type="project" value="TreeGrafter"/>
</dbReference>
<accession>A0A395RS44</accession>